<evidence type="ECO:0000313" key="2">
    <source>
        <dbReference type="EMBL" id="ATZ23641.1"/>
    </source>
</evidence>
<feature type="region of interest" description="Disordered" evidence="1">
    <location>
        <begin position="385"/>
        <end position="443"/>
    </location>
</feature>
<accession>A0A2K8PA80</accession>
<gene>
    <name evidence="2" type="ORF">SLAV_08860</name>
</gene>
<feature type="compositionally biased region" description="Low complexity" evidence="1">
    <location>
        <begin position="408"/>
        <end position="434"/>
    </location>
</feature>
<dbReference type="KEGG" id="slx:SLAV_08860"/>
<proteinExistence type="predicted"/>
<organism evidence="2 3">
    <name type="scientific">Streptomyces lavendulae subsp. lavendulae</name>
    <dbReference type="NCBI Taxonomy" id="58340"/>
    <lineage>
        <taxon>Bacteria</taxon>
        <taxon>Bacillati</taxon>
        <taxon>Actinomycetota</taxon>
        <taxon>Actinomycetes</taxon>
        <taxon>Kitasatosporales</taxon>
        <taxon>Streptomycetaceae</taxon>
        <taxon>Streptomyces</taxon>
    </lineage>
</organism>
<sequence>MRGTRIDQACPVCGTPEEGDLCAVCRWRMRGELVLGELTEWDVRRAADALAAAAHAWDVRAAALSGSAGAGAHEGAGAGTGVSTDASARLAAVVRGGLPGAGQDERGAECVPQYRPVGPGEGTPVQGPAEWLEILDDLIFGRSRELLFFEFGPDRVNVIKAYLDGNGIPRQKDAGSAEWDSLVPALDPHPEIRRFQLAGGIGEISPVGRRDFDAAVLRWLTESLPPPRDGSTVLLVSRPGWTLLDRAAAAFRRTRPPRAELLRRGGDAYGVTTADAVRGVLRTAPLPVDHSLLLARADRRTGAVDVHRHVLFPAGVRLRHGADATATVTVHGGVTGTSVLLPVLAGPPAGEDTGPGPAVLGVGRAALGPLESARLTFVLRGPGEVALAGPGDGTRPAGDGGSTEGRHPPGTTAPGTTAPGTTGPAPTTPGATAPAPTPLDPTPLDLTALLTRLPRRIVRPPRLEVFCTVELSGADAAETEERLAFVRDLICSLARDPGTGGGLRVGAVGHYDHAIHENGYAPRPVLLMPPVPAGPAVAALHALDTWHPARRRQDTVSSLEDALTALVPLATAPPRAGEAVRRVALIVARRPPAPPRQHGMVPSCPLGADWRAELDRLRAAGVHVLTRADPQTGPPTPPDRARAAVQRYEATAWAELSRGGSFRPGADPAADVAKALSPTWQWEGPPCPLAFASPLL</sequence>
<protein>
    <submittedName>
        <fullName evidence="2">Uncharacterized protein</fullName>
    </submittedName>
</protein>
<evidence type="ECO:0000313" key="3">
    <source>
        <dbReference type="Proteomes" id="UP000231791"/>
    </source>
</evidence>
<evidence type="ECO:0000256" key="1">
    <source>
        <dbReference type="SAM" id="MobiDB-lite"/>
    </source>
</evidence>
<name>A0A2K8PA80_STRLA</name>
<keyword evidence="3" id="KW-1185">Reference proteome</keyword>
<dbReference type="AlphaFoldDB" id="A0A2K8PA80"/>
<reference evidence="2 3" key="1">
    <citation type="submission" date="2017-11" db="EMBL/GenBank/DDBJ databases">
        <title>Complete genome sequence of Streptomyces lavendulae subsp. lavendulae CCM 3239 (formerly 'Streptomyces aureofaciens CCM 3239'), the producer of the angucycline-type antibiotic auricin.</title>
        <authorList>
            <person name="Busche T."/>
            <person name="Novakova R."/>
            <person name="Al'Dilaimi A."/>
            <person name="Homerova D."/>
            <person name="Feckova L."/>
            <person name="Rezuchova B."/>
            <person name="Mingyar E."/>
            <person name="Csolleiova D."/>
            <person name="Bekeova C."/>
            <person name="Winkler A."/>
            <person name="Sevcikova B."/>
            <person name="Kalinowski J."/>
            <person name="Kormanec J."/>
            <person name="Ruckert C."/>
        </authorList>
    </citation>
    <scope>NUCLEOTIDE SEQUENCE [LARGE SCALE GENOMIC DNA]</scope>
    <source>
        <strain evidence="2 3">CCM 3239</strain>
    </source>
</reference>
<dbReference type="EMBL" id="CP024985">
    <property type="protein sequence ID" value="ATZ23641.1"/>
    <property type="molecule type" value="Genomic_DNA"/>
</dbReference>
<dbReference type="Proteomes" id="UP000231791">
    <property type="component" value="Chromosome"/>
</dbReference>